<accession>A0A1Y4LTY3</accession>
<evidence type="ECO:0000313" key="6">
    <source>
        <dbReference type="EMBL" id="OUP60095.1"/>
    </source>
</evidence>
<dbReference type="InterPro" id="IPR006480">
    <property type="entry name" value="Phage_holin_4_1"/>
</dbReference>
<dbReference type="NCBIfam" id="TIGR01593">
    <property type="entry name" value="holin_tox_secr"/>
    <property type="match status" value="1"/>
</dbReference>
<evidence type="ECO:0000256" key="1">
    <source>
        <dbReference type="ARBA" id="ARBA00004141"/>
    </source>
</evidence>
<evidence type="ECO:0000313" key="7">
    <source>
        <dbReference type="Proteomes" id="UP000195447"/>
    </source>
</evidence>
<proteinExistence type="predicted"/>
<evidence type="ECO:0000256" key="3">
    <source>
        <dbReference type="ARBA" id="ARBA00022989"/>
    </source>
</evidence>
<evidence type="ECO:0000256" key="5">
    <source>
        <dbReference type="SAM" id="Phobius"/>
    </source>
</evidence>
<gene>
    <name evidence="6" type="ORF">B5F14_06670</name>
</gene>
<keyword evidence="7" id="KW-1185">Reference proteome</keyword>
<dbReference type="AlphaFoldDB" id="A0A1Y4LTY3"/>
<reference evidence="7" key="1">
    <citation type="submission" date="2017-04" db="EMBL/GenBank/DDBJ databases">
        <title>Function of individual gut microbiota members based on whole genome sequencing of pure cultures obtained from chicken caecum.</title>
        <authorList>
            <person name="Medvecky M."/>
            <person name="Cejkova D."/>
            <person name="Polansky O."/>
            <person name="Karasova D."/>
            <person name="Kubasova T."/>
            <person name="Cizek A."/>
            <person name="Rychlik I."/>
        </authorList>
    </citation>
    <scope>NUCLEOTIDE SEQUENCE [LARGE SCALE GENOMIC DNA]</scope>
    <source>
        <strain evidence="7">An178</strain>
    </source>
</reference>
<protein>
    <submittedName>
        <fullName evidence="6">Holin</fullName>
    </submittedName>
</protein>
<comment type="caution">
    <text evidence="6">The sequence shown here is derived from an EMBL/GenBank/DDBJ whole genome shotgun (WGS) entry which is preliminary data.</text>
</comment>
<feature type="transmembrane region" description="Helical" evidence="5">
    <location>
        <begin position="97"/>
        <end position="115"/>
    </location>
</feature>
<keyword evidence="3 5" id="KW-1133">Transmembrane helix</keyword>
<feature type="transmembrane region" description="Helical" evidence="5">
    <location>
        <begin position="12"/>
        <end position="28"/>
    </location>
</feature>
<dbReference type="Proteomes" id="UP000195447">
    <property type="component" value="Unassembled WGS sequence"/>
</dbReference>
<sequence length="159" mass="17990">MKRMKVFDFMDAYNSLLGAIIAFLTMIFGEHWFLFAFFLVLNVIDWITGWMKSRMAGKENSVKGWQGVLKKLGYWLMIAFGFGIAACLIEVGSTIGVDLQITTVLGWFVLASLIVNEARSIVENFVEAGFNVPMILQNGLEVADKLINKEESHDQENRE</sequence>
<evidence type="ECO:0000256" key="4">
    <source>
        <dbReference type="ARBA" id="ARBA00023136"/>
    </source>
</evidence>
<organism evidence="6 7">
    <name type="scientific">Faecalitalea cylindroides</name>
    <dbReference type="NCBI Taxonomy" id="39483"/>
    <lineage>
        <taxon>Bacteria</taxon>
        <taxon>Bacillati</taxon>
        <taxon>Bacillota</taxon>
        <taxon>Erysipelotrichia</taxon>
        <taxon>Erysipelotrichales</taxon>
        <taxon>Erysipelotrichaceae</taxon>
        <taxon>Faecalitalea</taxon>
    </lineage>
</organism>
<comment type="subcellular location">
    <subcellularLocation>
        <location evidence="1">Membrane</location>
        <topology evidence="1">Multi-pass membrane protein</topology>
    </subcellularLocation>
</comment>
<evidence type="ECO:0000256" key="2">
    <source>
        <dbReference type="ARBA" id="ARBA00022692"/>
    </source>
</evidence>
<keyword evidence="4 5" id="KW-0472">Membrane</keyword>
<feature type="transmembrane region" description="Helical" evidence="5">
    <location>
        <begin position="34"/>
        <end position="51"/>
    </location>
</feature>
<dbReference type="Pfam" id="PF05105">
    <property type="entry name" value="Phage_holin_4_1"/>
    <property type="match status" value="1"/>
</dbReference>
<feature type="transmembrane region" description="Helical" evidence="5">
    <location>
        <begin position="72"/>
        <end position="91"/>
    </location>
</feature>
<dbReference type="GO" id="GO:0016020">
    <property type="term" value="C:membrane"/>
    <property type="evidence" value="ECO:0007669"/>
    <property type="project" value="UniProtKB-SubCell"/>
</dbReference>
<dbReference type="EMBL" id="NFKM01000011">
    <property type="protein sequence ID" value="OUP60095.1"/>
    <property type="molecule type" value="Genomic_DNA"/>
</dbReference>
<keyword evidence="2 5" id="KW-0812">Transmembrane</keyword>
<name>A0A1Y4LTY3_9FIRM</name>